<dbReference type="InterPro" id="IPR036208">
    <property type="entry name" value="VHL_sf"/>
</dbReference>
<reference evidence="3 4" key="1">
    <citation type="submission" date="2019-03" db="EMBL/GenBank/DDBJ databases">
        <authorList>
            <person name="Gaulin E."/>
            <person name="Dumas B."/>
        </authorList>
    </citation>
    <scope>NUCLEOTIDE SEQUENCE [LARGE SCALE GENOMIC DNA]</scope>
    <source>
        <strain evidence="3">CBS 568.67</strain>
    </source>
</reference>
<gene>
    <name evidence="3" type="primary">Aste57867_24300</name>
    <name evidence="2" type="ORF">As57867_024225</name>
    <name evidence="3" type="ORF">ASTE57867_24300</name>
</gene>
<keyword evidence="4" id="KW-1185">Reference proteome</keyword>
<dbReference type="GO" id="GO:0071277">
    <property type="term" value="P:cellular response to calcium ion"/>
    <property type="evidence" value="ECO:0007669"/>
    <property type="project" value="TreeGrafter"/>
</dbReference>
<dbReference type="OrthoDB" id="5855668at2759"/>
<dbReference type="SUPFAM" id="SSF49562">
    <property type="entry name" value="C2 domain (Calcium/lipid-binding domain, CaLB)"/>
    <property type="match status" value="2"/>
</dbReference>
<dbReference type="GO" id="GO:0005544">
    <property type="term" value="F:calcium-dependent phospholipid binding"/>
    <property type="evidence" value="ECO:0007669"/>
    <property type="project" value="InterPro"/>
</dbReference>
<dbReference type="Gene3D" id="2.60.40.150">
    <property type="entry name" value="C2 domain"/>
    <property type="match status" value="2"/>
</dbReference>
<dbReference type="InterPro" id="IPR024053">
    <property type="entry name" value="VHL_beta_dom"/>
</dbReference>
<dbReference type="Pfam" id="PF00168">
    <property type="entry name" value="C2"/>
    <property type="match status" value="2"/>
</dbReference>
<organism evidence="3 4">
    <name type="scientific">Aphanomyces stellatus</name>
    <dbReference type="NCBI Taxonomy" id="120398"/>
    <lineage>
        <taxon>Eukaryota</taxon>
        <taxon>Sar</taxon>
        <taxon>Stramenopiles</taxon>
        <taxon>Oomycota</taxon>
        <taxon>Saprolegniomycetes</taxon>
        <taxon>Saprolegniales</taxon>
        <taxon>Verrucalvaceae</taxon>
        <taxon>Aphanomyces</taxon>
    </lineage>
</organism>
<proteinExistence type="predicted"/>
<dbReference type="AlphaFoldDB" id="A0A485LQT1"/>
<evidence type="ECO:0000313" key="4">
    <source>
        <dbReference type="Proteomes" id="UP000332933"/>
    </source>
</evidence>
<dbReference type="GO" id="GO:0005886">
    <property type="term" value="C:plasma membrane"/>
    <property type="evidence" value="ECO:0007669"/>
    <property type="project" value="TreeGrafter"/>
</dbReference>
<reference evidence="2" key="2">
    <citation type="submission" date="2019-06" db="EMBL/GenBank/DDBJ databases">
        <title>Genomics analysis of Aphanomyces spp. identifies a new class of oomycete effector associated with host adaptation.</title>
        <authorList>
            <person name="Gaulin E."/>
        </authorList>
    </citation>
    <scope>NUCLEOTIDE SEQUENCE</scope>
    <source>
        <strain evidence="2">CBS 578.67</strain>
    </source>
</reference>
<dbReference type="InterPro" id="IPR037768">
    <property type="entry name" value="C2B_Copine"/>
</dbReference>
<evidence type="ECO:0000313" key="2">
    <source>
        <dbReference type="EMBL" id="KAF0683655.1"/>
    </source>
</evidence>
<dbReference type="SUPFAM" id="SSF49468">
    <property type="entry name" value="VHL"/>
    <property type="match status" value="2"/>
</dbReference>
<dbReference type="SMART" id="SM00239">
    <property type="entry name" value="C2"/>
    <property type="match status" value="2"/>
</dbReference>
<dbReference type="EMBL" id="CAADRA010007411">
    <property type="protein sequence ID" value="VFU00940.1"/>
    <property type="molecule type" value="Genomic_DNA"/>
</dbReference>
<dbReference type="Gene3D" id="2.60.40.780">
    <property type="entry name" value="von Hippel-Lindau disease tumour suppressor, beta domain"/>
    <property type="match status" value="2"/>
</dbReference>
<dbReference type="CDD" id="cd04047">
    <property type="entry name" value="C2B_Copine"/>
    <property type="match status" value="1"/>
</dbReference>
<dbReference type="PANTHER" id="PTHR10857:SF106">
    <property type="entry name" value="C2 DOMAIN-CONTAINING PROTEIN"/>
    <property type="match status" value="1"/>
</dbReference>
<sequence length="582" mass="62161">MSCLEVHVAVGGVGDKCDAFVVLYLNGTPVGRTETIHNVPNPGFVQSFKFDKPVGGEVLKVEVYSEEKPNSQNLHDQHLLGAAETPFSAVTDNLRQITSLLTQGGQARGLFKKENPPVHVYLQAEYVNPNADVLTMQWSATDLTNLDGIFNKSDPVLFLARMVQDGSFLPVFRTEVVQSNLNPVWVKKNITLQRLCNGDLDRPLLVQVFDMDNGEKHRKLIGQVQTTARALLDLPTLFLQSAANKPSGSLRPLHMRLLQNPPFSGFAPGACAIQSIQGVLGGSQQTTAAPIQTQAALPIHDKLSQGVDMSMPLPVAAAAPLATLVPPPLHDKLSQGFAGPSEPVAFATPLPVDMAPMAVPIAETSRSAASPPAPVAAPVNWLVKINTQDGGSETTVVFINSTPRVLDVAWVGYEGEETSYAQIAPGKRYEQPTYSSHVWKLSFADSREPLAYFLVPLSNSFVDVRGVNQLSIGANLTPAQPGAAATPTTLIFRNQTPQALSIQWVESGDSAGEQFAVLHPGQTYRQDTYATHVWKATYAGSHDALCFVTAPPAPTQVDVQGFNKVVLTPLGGGGGGGYGGGV</sequence>
<feature type="domain" description="C2" evidence="1">
    <location>
        <begin position="1"/>
        <end position="101"/>
    </location>
</feature>
<dbReference type="Pfam" id="PF01847">
    <property type="entry name" value="VHL"/>
    <property type="match status" value="2"/>
</dbReference>
<evidence type="ECO:0000259" key="1">
    <source>
        <dbReference type="PROSITE" id="PS50004"/>
    </source>
</evidence>
<dbReference type="PROSITE" id="PS50004">
    <property type="entry name" value="C2"/>
    <property type="match status" value="2"/>
</dbReference>
<dbReference type="EMBL" id="VJMH01007385">
    <property type="protein sequence ID" value="KAF0683655.1"/>
    <property type="molecule type" value="Genomic_DNA"/>
</dbReference>
<dbReference type="InterPro" id="IPR035892">
    <property type="entry name" value="C2_domain_sf"/>
</dbReference>
<evidence type="ECO:0000313" key="3">
    <source>
        <dbReference type="EMBL" id="VFU00940.1"/>
    </source>
</evidence>
<dbReference type="PANTHER" id="PTHR10857">
    <property type="entry name" value="COPINE"/>
    <property type="match status" value="1"/>
</dbReference>
<feature type="domain" description="C2" evidence="1">
    <location>
        <begin position="112"/>
        <end position="247"/>
    </location>
</feature>
<dbReference type="InterPro" id="IPR000008">
    <property type="entry name" value="C2_dom"/>
</dbReference>
<accession>A0A485LQT1</accession>
<name>A0A485LQT1_9STRA</name>
<dbReference type="Proteomes" id="UP000332933">
    <property type="component" value="Unassembled WGS sequence"/>
</dbReference>
<dbReference type="InterPro" id="IPR037140">
    <property type="entry name" value="VHL_beta_dom_sf"/>
</dbReference>
<dbReference type="InterPro" id="IPR045052">
    <property type="entry name" value="Copine"/>
</dbReference>
<protein>
    <submittedName>
        <fullName evidence="3">Aste57867_24300 protein</fullName>
    </submittedName>
</protein>